<dbReference type="EMBL" id="CP095855">
    <property type="protein sequence ID" value="UPK67369.1"/>
    <property type="molecule type" value="Genomic_DNA"/>
</dbReference>
<organism evidence="1 2">
    <name type="scientific">Chitinophaga filiformis</name>
    <name type="common">Myxococcus filiformis</name>
    <name type="synonym">Flexibacter filiformis</name>
    <dbReference type="NCBI Taxonomy" id="104663"/>
    <lineage>
        <taxon>Bacteria</taxon>
        <taxon>Pseudomonadati</taxon>
        <taxon>Bacteroidota</taxon>
        <taxon>Chitinophagia</taxon>
        <taxon>Chitinophagales</taxon>
        <taxon>Chitinophagaceae</taxon>
        <taxon>Chitinophaga</taxon>
    </lineage>
</organism>
<accession>A0ABY4HUA1</accession>
<proteinExistence type="predicted"/>
<sequence>MIDLTAKKDFEHQLNIVRGFQKGKATFVEDYRYALFYLSFTTGLYTRADYSSTLGYETHSDFKKDIKEWRDWYKKNKCTFDQKYIDSVLRQYKNSMPHIDRLNRTADCRPMNTMNL</sequence>
<reference evidence="1 2" key="1">
    <citation type="submission" date="2022-04" db="EMBL/GenBank/DDBJ databases">
        <title>The arsenic-methylating capacity of Chitinophaga filiformis YT5 during chitin decomposition.</title>
        <authorList>
            <person name="Chen G."/>
            <person name="Liang Y."/>
        </authorList>
    </citation>
    <scope>NUCLEOTIDE SEQUENCE [LARGE SCALE GENOMIC DNA]</scope>
    <source>
        <strain evidence="1 2">YT5</strain>
    </source>
</reference>
<protein>
    <recommendedName>
        <fullName evidence="3">Phage integrase SAM-like domain-containing protein</fullName>
    </recommendedName>
</protein>
<name>A0ABY4HUA1_CHIFI</name>
<dbReference type="RefSeq" id="WP_247809707.1">
    <property type="nucleotide sequence ID" value="NZ_CP095855.1"/>
</dbReference>
<evidence type="ECO:0000313" key="1">
    <source>
        <dbReference type="EMBL" id="UPK67369.1"/>
    </source>
</evidence>
<gene>
    <name evidence="1" type="ORF">MYF79_20725</name>
</gene>
<dbReference type="Proteomes" id="UP000830198">
    <property type="component" value="Chromosome"/>
</dbReference>
<keyword evidence="2" id="KW-1185">Reference proteome</keyword>
<evidence type="ECO:0008006" key="3">
    <source>
        <dbReference type="Google" id="ProtNLM"/>
    </source>
</evidence>
<evidence type="ECO:0000313" key="2">
    <source>
        <dbReference type="Proteomes" id="UP000830198"/>
    </source>
</evidence>